<dbReference type="Proteomes" id="UP001175228">
    <property type="component" value="Unassembled WGS sequence"/>
</dbReference>
<protein>
    <submittedName>
        <fullName evidence="2">Uncharacterized protein</fullName>
    </submittedName>
</protein>
<evidence type="ECO:0000313" key="2">
    <source>
        <dbReference type="EMBL" id="KAK0506786.1"/>
    </source>
</evidence>
<sequence>MSGGTHFIQREMQLQMDGIFHGISSKMGFFLYTFCGMFVYFCGYSGLGLNPISSFDYNVLSFEGDPLINPFFTMVNYGSSGNNAHSLWVSCVQILDFCVNSKADLPIKSNGVFNNTGESRSYIVAVCTVTFWVQLISTFVSTFICVGVLDFQLPQIPDVCALDASLLVVYWLQHLLDTLAILSIGLG</sequence>
<comment type="caution">
    <text evidence="2">The sequence shown here is derived from an EMBL/GenBank/DDBJ whole genome shotgun (WGS) entry which is preliminary data.</text>
</comment>
<name>A0AA39U349_9AGAR</name>
<dbReference type="EMBL" id="JAUEPU010000001">
    <property type="protein sequence ID" value="KAK0506786.1"/>
    <property type="molecule type" value="Genomic_DNA"/>
</dbReference>
<gene>
    <name evidence="2" type="ORF">EDD18DRAFT_1375436</name>
</gene>
<reference evidence="2" key="1">
    <citation type="submission" date="2023-06" db="EMBL/GenBank/DDBJ databases">
        <authorList>
            <consortium name="Lawrence Berkeley National Laboratory"/>
            <person name="Ahrendt S."/>
            <person name="Sahu N."/>
            <person name="Indic B."/>
            <person name="Wong-Bajracharya J."/>
            <person name="Merenyi Z."/>
            <person name="Ke H.-M."/>
            <person name="Monk M."/>
            <person name="Kocsube S."/>
            <person name="Drula E."/>
            <person name="Lipzen A."/>
            <person name="Balint B."/>
            <person name="Henrissat B."/>
            <person name="Andreopoulos B."/>
            <person name="Martin F.M."/>
            <person name="Harder C.B."/>
            <person name="Rigling D."/>
            <person name="Ford K.L."/>
            <person name="Foster G.D."/>
            <person name="Pangilinan J."/>
            <person name="Papanicolaou A."/>
            <person name="Barry K."/>
            <person name="LaButti K."/>
            <person name="Viragh M."/>
            <person name="Koriabine M."/>
            <person name="Yan M."/>
            <person name="Riley R."/>
            <person name="Champramary S."/>
            <person name="Plett K.L."/>
            <person name="Tsai I.J."/>
            <person name="Slot J."/>
            <person name="Sipos G."/>
            <person name="Plett J."/>
            <person name="Nagy L.G."/>
            <person name="Grigoriev I.V."/>
        </authorList>
    </citation>
    <scope>NUCLEOTIDE SEQUENCE</scope>
    <source>
        <strain evidence="2">HWK02</strain>
    </source>
</reference>
<evidence type="ECO:0000313" key="3">
    <source>
        <dbReference type="Proteomes" id="UP001175228"/>
    </source>
</evidence>
<feature type="transmembrane region" description="Helical" evidence="1">
    <location>
        <begin position="122"/>
        <end position="149"/>
    </location>
</feature>
<feature type="transmembrane region" description="Helical" evidence="1">
    <location>
        <begin position="29"/>
        <end position="47"/>
    </location>
</feature>
<keyword evidence="1" id="KW-0472">Membrane</keyword>
<organism evidence="2 3">
    <name type="scientific">Armillaria luteobubalina</name>
    <dbReference type="NCBI Taxonomy" id="153913"/>
    <lineage>
        <taxon>Eukaryota</taxon>
        <taxon>Fungi</taxon>
        <taxon>Dikarya</taxon>
        <taxon>Basidiomycota</taxon>
        <taxon>Agaricomycotina</taxon>
        <taxon>Agaricomycetes</taxon>
        <taxon>Agaricomycetidae</taxon>
        <taxon>Agaricales</taxon>
        <taxon>Marasmiineae</taxon>
        <taxon>Physalacriaceae</taxon>
        <taxon>Armillaria</taxon>
    </lineage>
</organism>
<proteinExistence type="predicted"/>
<evidence type="ECO:0000256" key="1">
    <source>
        <dbReference type="SAM" id="Phobius"/>
    </source>
</evidence>
<keyword evidence="1" id="KW-1133">Transmembrane helix</keyword>
<keyword evidence="3" id="KW-1185">Reference proteome</keyword>
<keyword evidence="1" id="KW-0812">Transmembrane</keyword>
<accession>A0AA39U349</accession>
<dbReference type="AlphaFoldDB" id="A0AA39U349"/>
<feature type="transmembrane region" description="Helical" evidence="1">
    <location>
        <begin position="161"/>
        <end position="186"/>
    </location>
</feature>